<dbReference type="PANTHER" id="PTHR10974:SF1">
    <property type="entry name" value="FI08016P-RELATED"/>
    <property type="match status" value="1"/>
</dbReference>
<dbReference type="SUPFAM" id="SSF53649">
    <property type="entry name" value="Alkaline phosphatase-like"/>
    <property type="match status" value="1"/>
</dbReference>
<sequence>MRFFFSRSARWCWRAIFISFLIVSFLAAARLLVKPSQGSREMHETEIARPILRERLQNRDQSAAANQRLTKKGCIPPKLDPFHESITPFLTKEGPVSCSKSKDWVYVSNGTFRISQEAQSTYGNIVCEYTPLIRKTDFAVGEGPVVKPMLDGAALTSDFFKVNCVSGGGQRYSNVHSGVAANPDIHKRLEEHASAARDEERRRDPSVTSQGLGLSVFMFGFDSTSRMSWIRNLPRTREYFLNNLGGIELEGYNIVGDGTPAALLPILTGKVEEELPEARRGHAGAKQLDGHPWVWKDFKRHGYVTAHAEDMAHIGTFQLRMLGFQDSPTDHSMRPFYQTVEPTYKNQEPLCLGSTPRHVNFLNWFRDLFDMYHKYPKMFFGFHSEFSHGSGCKLQAMDDDLLSFLKNLEKKGYLNSTLLILMADHGARFHDLRVTKQGNLEERMPYFSFRFPPWFRKQHPDIVRNVEINSHRLTTPFDIHATFMDILDYKGPGVANISQRGVSLFREIPEKRTCSDAYIAPHWCACLDWQDVDQQDANVQKAVKTAVDTINSYTASSRRSCAELRLDEITSSAKYITSTNDYKTEKIMRNYLANDQAQKDVLQSYVSTLKGNAELYQVSFITQPGHGQFEVTCVRDVTSDTFTVSSNAISRLNKYGSAPACIEKRFPHLRPYCYCS</sequence>
<dbReference type="InterPro" id="IPR017850">
    <property type="entry name" value="Alkaline_phosphatase_core_sf"/>
</dbReference>
<dbReference type="Pfam" id="PF02995">
    <property type="entry name" value="DUF229"/>
    <property type="match status" value="1"/>
</dbReference>
<evidence type="ECO:0000313" key="2">
    <source>
        <dbReference type="Proteomes" id="UP001519460"/>
    </source>
</evidence>
<accession>A0ABD0KWE1</accession>
<organism evidence="1 2">
    <name type="scientific">Batillaria attramentaria</name>
    <dbReference type="NCBI Taxonomy" id="370345"/>
    <lineage>
        <taxon>Eukaryota</taxon>
        <taxon>Metazoa</taxon>
        <taxon>Spiralia</taxon>
        <taxon>Lophotrochozoa</taxon>
        <taxon>Mollusca</taxon>
        <taxon>Gastropoda</taxon>
        <taxon>Caenogastropoda</taxon>
        <taxon>Sorbeoconcha</taxon>
        <taxon>Cerithioidea</taxon>
        <taxon>Batillariidae</taxon>
        <taxon>Batillaria</taxon>
    </lineage>
</organism>
<keyword evidence="2" id="KW-1185">Reference proteome</keyword>
<gene>
    <name evidence="1" type="ORF">BaRGS_00017674</name>
</gene>
<dbReference type="EMBL" id="JACVVK020000119">
    <property type="protein sequence ID" value="KAK7491110.1"/>
    <property type="molecule type" value="Genomic_DNA"/>
</dbReference>
<dbReference type="CDD" id="cd16021">
    <property type="entry name" value="ALP_like"/>
    <property type="match status" value="1"/>
</dbReference>
<protein>
    <recommendedName>
        <fullName evidence="3">DUF229 domain containing protein</fullName>
    </recommendedName>
</protein>
<dbReference type="FunFam" id="3.40.720.10:FF:000017">
    <property type="entry name" value="Predicted protein"/>
    <property type="match status" value="1"/>
</dbReference>
<reference evidence="1 2" key="1">
    <citation type="journal article" date="2023" name="Sci. Data">
        <title>Genome assembly of the Korean intertidal mud-creeper Batillaria attramentaria.</title>
        <authorList>
            <person name="Patra A.K."/>
            <person name="Ho P.T."/>
            <person name="Jun S."/>
            <person name="Lee S.J."/>
            <person name="Kim Y."/>
            <person name="Won Y.J."/>
        </authorList>
    </citation>
    <scope>NUCLEOTIDE SEQUENCE [LARGE SCALE GENOMIC DNA]</scope>
    <source>
        <strain evidence="1">Wonlab-2016</strain>
    </source>
</reference>
<dbReference type="Proteomes" id="UP001519460">
    <property type="component" value="Unassembled WGS sequence"/>
</dbReference>
<dbReference type="AlphaFoldDB" id="A0ABD0KWE1"/>
<evidence type="ECO:0000313" key="1">
    <source>
        <dbReference type="EMBL" id="KAK7491110.1"/>
    </source>
</evidence>
<comment type="caution">
    <text evidence="1">The sequence shown here is derived from an EMBL/GenBank/DDBJ whole genome shotgun (WGS) entry which is preliminary data.</text>
</comment>
<evidence type="ECO:0008006" key="3">
    <source>
        <dbReference type="Google" id="ProtNLM"/>
    </source>
</evidence>
<dbReference type="PANTHER" id="PTHR10974">
    <property type="entry name" value="FI08016P-RELATED"/>
    <property type="match status" value="1"/>
</dbReference>
<dbReference type="Gene3D" id="3.40.720.10">
    <property type="entry name" value="Alkaline Phosphatase, subunit A"/>
    <property type="match status" value="1"/>
</dbReference>
<dbReference type="InterPro" id="IPR004245">
    <property type="entry name" value="DUF229"/>
</dbReference>
<proteinExistence type="predicted"/>
<name>A0ABD0KWE1_9CAEN</name>